<dbReference type="PANTHER" id="PTHR21562:SF83">
    <property type="entry name" value="PECTIN ACETYLESTERASE 4"/>
    <property type="match status" value="1"/>
</dbReference>
<dbReference type="Proteomes" id="UP000297693">
    <property type="component" value="Unassembled WGS sequence"/>
</dbReference>
<keyword evidence="2" id="KW-1185">Reference proteome</keyword>
<reference evidence="1" key="1">
    <citation type="journal article" date="2019" name="PLoS Negl. Trop. Dis.">
        <title>Revisiting the worldwide diversity of Leptospira species in the environment.</title>
        <authorList>
            <person name="Vincent A.T."/>
            <person name="Schiettekatte O."/>
            <person name="Bourhy P."/>
            <person name="Veyrier F.J."/>
            <person name="Picardeau M."/>
        </authorList>
    </citation>
    <scope>NUCLEOTIDE SEQUENCE [LARGE SCALE GENOMIC DNA]</scope>
    <source>
        <strain evidence="1">201702476</strain>
    </source>
</reference>
<name>A0A4R9K361_9LEPT</name>
<evidence type="ECO:0000313" key="2">
    <source>
        <dbReference type="Proteomes" id="UP000297693"/>
    </source>
</evidence>
<proteinExistence type="predicted"/>
<dbReference type="InterPro" id="IPR029058">
    <property type="entry name" value="AB_hydrolase_fold"/>
</dbReference>
<dbReference type="GO" id="GO:0016787">
    <property type="term" value="F:hydrolase activity"/>
    <property type="evidence" value="ECO:0007669"/>
    <property type="project" value="InterPro"/>
</dbReference>
<evidence type="ECO:0000313" key="1">
    <source>
        <dbReference type="EMBL" id="TGL59661.1"/>
    </source>
</evidence>
<dbReference type="PANTHER" id="PTHR21562">
    <property type="entry name" value="NOTUM-RELATED"/>
    <property type="match status" value="1"/>
</dbReference>
<dbReference type="AlphaFoldDB" id="A0A4R9K361"/>
<protein>
    <submittedName>
        <fullName evidence="1">Pectinacetylesterase</fullName>
    </submittedName>
</protein>
<gene>
    <name evidence="1" type="ORF">EHQ58_07910</name>
</gene>
<accession>A0A4R9K361</accession>
<dbReference type="EMBL" id="RQGD01000023">
    <property type="protein sequence ID" value="TGL59661.1"/>
    <property type="molecule type" value="Genomic_DNA"/>
</dbReference>
<dbReference type="RefSeq" id="WP_135623351.1">
    <property type="nucleotide sequence ID" value="NZ_RQGD01000023.1"/>
</dbReference>
<dbReference type="InterPro" id="IPR004963">
    <property type="entry name" value="PAE/NOTUM"/>
</dbReference>
<dbReference type="SUPFAM" id="SSF53474">
    <property type="entry name" value="alpha/beta-Hydrolases"/>
    <property type="match status" value="2"/>
</dbReference>
<dbReference type="OrthoDB" id="9802991at2"/>
<organism evidence="1 2">
    <name type="scientific">Leptospira ognonensis</name>
    <dbReference type="NCBI Taxonomy" id="2484945"/>
    <lineage>
        <taxon>Bacteria</taxon>
        <taxon>Pseudomonadati</taxon>
        <taxon>Spirochaetota</taxon>
        <taxon>Spirochaetia</taxon>
        <taxon>Leptospirales</taxon>
        <taxon>Leptospiraceae</taxon>
        <taxon>Leptospira</taxon>
    </lineage>
</organism>
<sequence>MFKILKNSTVIPMILLSLLSCKKEKEDTTNDLLLVGLVSATSTPYIAITPTAGSISIAGTNLTTTKSYDPKCSGVSGNQTFKFFLKKGNSKNLLVNFMGGGACWDGKNCFGTNTTTYFKAMDSLSTLAVRYAFSGILDERQASNPFKDYNVLFIPYCTGDLHWGSKATTYTDPTTNTESTLQHRGFDNFLASIDYVKKNTEWTPGSTDKIFVVGQSAGAYGAIFNFPYIKEIFPSNEVNVLADAGNGIVPANWQTEAAVTKWGANTNLPSWITGISITAELGEFFKKVAAFYPTSRIGQYSSNFDGTQRYFYNLQQLLQTNLTYSDSSTLYGKGDGSQVADSVTCDWVTKSRINFATAKTESNYRYYIAGGDVHTITSNNNVFTEASAGSSLLTWINGMIANNSAWANKDCKNVGTCSPPATSASPNGVSCTFSSF</sequence>
<comment type="caution">
    <text evidence="1">The sequence shown here is derived from an EMBL/GenBank/DDBJ whole genome shotgun (WGS) entry which is preliminary data.</text>
</comment>
<dbReference type="Pfam" id="PF03283">
    <property type="entry name" value="PAE"/>
    <property type="match status" value="1"/>
</dbReference>
<dbReference type="PROSITE" id="PS51257">
    <property type="entry name" value="PROKAR_LIPOPROTEIN"/>
    <property type="match status" value="1"/>
</dbReference>
<dbReference type="Gene3D" id="3.40.50.1820">
    <property type="entry name" value="alpha/beta hydrolase"/>
    <property type="match status" value="1"/>
</dbReference>